<dbReference type="Proteomes" id="UP000008144">
    <property type="component" value="Unassembled WGS sequence"/>
</dbReference>
<dbReference type="FunCoup" id="F7B4P3">
    <property type="interactions" value="136"/>
</dbReference>
<evidence type="ECO:0000256" key="5">
    <source>
        <dbReference type="ARBA" id="ARBA00022679"/>
    </source>
</evidence>
<dbReference type="InterPro" id="IPR002048">
    <property type="entry name" value="EF_hand_dom"/>
</dbReference>
<evidence type="ECO:0000256" key="9">
    <source>
        <dbReference type="ARBA" id="ARBA00023098"/>
    </source>
</evidence>
<evidence type="ECO:0000256" key="13">
    <source>
        <dbReference type="ARBA" id="ARBA00023315"/>
    </source>
</evidence>
<sequence length="488" mass="55821">KSFIQPDVNPFVHTINLTVLQKCQVALMSVTLAPIRIVAVFVTFLFTWFIGCLVTLGVQIGDKNPVGHIRLALFQSLRVLGRLILFIMGFHWINVKGTRVEVDKAPILVVAPHSSMFDVLISFVYGPSSSGVSRAENFSIYGIGTLLKSFQPVLVSRTDPDSRQKTVQEICRRSVQMKGHWPQIVIYPEGTCTNRKSLITFKSGAFIPGVPVQPVVLQYLNKVDTYSWTWNGPSSLTLLWLTLCQWNNSVRVHFLPVYQPNMEEQQNPSLFANNVRMLMADILDLPCTDHTFEDCRLMREAENLNMPMETGLIEFTKLNRKLGMNLDALKGRLHEFSMLAQQQPDKMLNIDNFAKSLNVPVTEALEDLFKLYDRNESGLIDFREYVIGLSLVSKPAVTSETVQLAFKVFDTDVDGFISAQEFIKVMSATFGDNFNGKKIFNEITRKNPERVSYEEFYDFATQRPEYAKLFVWYYDMQQEYRYLFNIGI</sequence>
<dbReference type="GO" id="GO:0016020">
    <property type="term" value="C:membrane"/>
    <property type="evidence" value="ECO:0007669"/>
    <property type="project" value="UniProtKB-SubCell"/>
</dbReference>
<dbReference type="GeneTree" id="ENSGT01030000234574"/>
<evidence type="ECO:0000313" key="17">
    <source>
        <dbReference type="Ensembl" id="ENSCINP00000005007.3"/>
    </source>
</evidence>
<reference evidence="17" key="2">
    <citation type="submission" date="2025-08" db="UniProtKB">
        <authorList>
            <consortium name="Ensembl"/>
        </authorList>
    </citation>
    <scope>IDENTIFICATION</scope>
</reference>
<evidence type="ECO:0000256" key="3">
    <source>
        <dbReference type="ARBA" id="ARBA00008655"/>
    </source>
</evidence>
<keyword evidence="18" id="KW-1185">Reference proteome</keyword>
<organism evidence="17 18">
    <name type="scientific">Ciona intestinalis</name>
    <name type="common">Transparent sea squirt</name>
    <name type="synonym">Ascidia intestinalis</name>
    <dbReference type="NCBI Taxonomy" id="7719"/>
    <lineage>
        <taxon>Eukaryota</taxon>
        <taxon>Metazoa</taxon>
        <taxon>Chordata</taxon>
        <taxon>Tunicata</taxon>
        <taxon>Ascidiacea</taxon>
        <taxon>Phlebobranchia</taxon>
        <taxon>Cionidae</taxon>
        <taxon>Ciona</taxon>
    </lineage>
</organism>
<keyword evidence="12" id="KW-1208">Phospholipid metabolism</keyword>
<dbReference type="GO" id="GO:0042171">
    <property type="term" value="F:lysophosphatidic acid acyltransferase activity"/>
    <property type="evidence" value="ECO:0000318"/>
    <property type="project" value="GO_Central"/>
</dbReference>
<keyword evidence="13" id="KW-0012">Acyltransferase</keyword>
<feature type="domain" description="EF-hand" evidence="16">
    <location>
        <begin position="397"/>
        <end position="432"/>
    </location>
</feature>
<keyword evidence="8 15" id="KW-1133">Transmembrane helix</keyword>
<keyword evidence="10 15" id="KW-0472">Membrane</keyword>
<dbReference type="PROSITE" id="PS00018">
    <property type="entry name" value="EF_HAND_1"/>
    <property type="match status" value="1"/>
</dbReference>
<dbReference type="InterPro" id="IPR045252">
    <property type="entry name" value="LPCAT1-like"/>
</dbReference>
<dbReference type="Ensembl" id="ENSCINT00000005007.3">
    <property type="protein sequence ID" value="ENSCINP00000005007.3"/>
    <property type="gene ID" value="ENSCING00000002465.3"/>
</dbReference>
<evidence type="ECO:0000256" key="12">
    <source>
        <dbReference type="ARBA" id="ARBA00023264"/>
    </source>
</evidence>
<comment type="similarity">
    <text evidence="3">Belongs to the 1-acyl-sn-glycerol-3-phosphate acyltransferase family.</text>
</comment>
<dbReference type="SUPFAM" id="SSF69593">
    <property type="entry name" value="Glycerol-3-phosphate (1)-acyltransferase"/>
    <property type="match status" value="1"/>
</dbReference>
<keyword evidence="7" id="KW-0106">Calcium</keyword>
<dbReference type="GO" id="GO:0008654">
    <property type="term" value="P:phospholipid biosynthetic process"/>
    <property type="evidence" value="ECO:0007669"/>
    <property type="project" value="UniProtKB-KW"/>
</dbReference>
<dbReference type="STRING" id="7719.ENSCINP00000005007"/>
<dbReference type="SMART" id="SM00054">
    <property type="entry name" value="EFh"/>
    <property type="match status" value="2"/>
</dbReference>
<keyword evidence="11" id="KW-0594">Phospholipid biosynthesis</keyword>
<dbReference type="Pfam" id="PF13499">
    <property type="entry name" value="EF-hand_7"/>
    <property type="match status" value="1"/>
</dbReference>
<dbReference type="SUPFAM" id="SSF47473">
    <property type="entry name" value="EF-hand"/>
    <property type="match status" value="1"/>
</dbReference>
<reference evidence="18" key="1">
    <citation type="journal article" date="2002" name="Science">
        <title>The draft genome of Ciona intestinalis: insights into chordate and vertebrate origins.</title>
        <authorList>
            <person name="Dehal P."/>
            <person name="Satou Y."/>
            <person name="Campbell R.K."/>
            <person name="Chapman J."/>
            <person name="Degnan B."/>
            <person name="De Tomaso A."/>
            <person name="Davidson B."/>
            <person name="Di Gregorio A."/>
            <person name="Gelpke M."/>
            <person name="Goodstein D.M."/>
            <person name="Harafuji N."/>
            <person name="Hastings K.E."/>
            <person name="Ho I."/>
            <person name="Hotta K."/>
            <person name="Huang W."/>
            <person name="Kawashima T."/>
            <person name="Lemaire P."/>
            <person name="Martinez D."/>
            <person name="Meinertzhagen I.A."/>
            <person name="Necula S."/>
            <person name="Nonaka M."/>
            <person name="Putnam N."/>
            <person name="Rash S."/>
            <person name="Saiga H."/>
            <person name="Satake M."/>
            <person name="Terry A."/>
            <person name="Yamada L."/>
            <person name="Wang H.G."/>
            <person name="Awazu S."/>
            <person name="Azumi K."/>
            <person name="Boore J."/>
            <person name="Branno M."/>
            <person name="Chin-Bow S."/>
            <person name="DeSantis R."/>
            <person name="Doyle S."/>
            <person name="Francino P."/>
            <person name="Keys D.N."/>
            <person name="Haga S."/>
            <person name="Hayashi H."/>
            <person name="Hino K."/>
            <person name="Imai K.S."/>
            <person name="Inaba K."/>
            <person name="Kano S."/>
            <person name="Kobayashi K."/>
            <person name="Kobayashi M."/>
            <person name="Lee B.I."/>
            <person name="Makabe K.W."/>
            <person name="Manohar C."/>
            <person name="Matassi G."/>
            <person name="Medina M."/>
            <person name="Mochizuki Y."/>
            <person name="Mount S."/>
            <person name="Morishita T."/>
            <person name="Miura S."/>
            <person name="Nakayama A."/>
            <person name="Nishizaka S."/>
            <person name="Nomoto H."/>
            <person name="Ohta F."/>
            <person name="Oishi K."/>
            <person name="Rigoutsos I."/>
            <person name="Sano M."/>
            <person name="Sasaki A."/>
            <person name="Sasakura Y."/>
            <person name="Shoguchi E."/>
            <person name="Shin-i T."/>
            <person name="Spagnuolo A."/>
            <person name="Stainier D."/>
            <person name="Suzuki M.M."/>
            <person name="Tassy O."/>
            <person name="Takatori N."/>
            <person name="Tokuoka M."/>
            <person name="Yagi K."/>
            <person name="Yoshizaki F."/>
            <person name="Wada S."/>
            <person name="Zhang C."/>
            <person name="Hyatt P.D."/>
            <person name="Larimer F."/>
            <person name="Detter C."/>
            <person name="Doggett N."/>
            <person name="Glavina T."/>
            <person name="Hawkins T."/>
            <person name="Richardson P."/>
            <person name="Lucas S."/>
            <person name="Kohara Y."/>
            <person name="Levine M."/>
            <person name="Satoh N."/>
            <person name="Rokhsar D.S."/>
        </authorList>
    </citation>
    <scope>NUCLEOTIDE SEQUENCE [LARGE SCALE GENOMIC DNA]</scope>
</reference>
<dbReference type="GO" id="GO:0047184">
    <property type="term" value="F:1-acylglycerophosphocholine O-acyltransferase activity"/>
    <property type="evidence" value="ECO:0007669"/>
    <property type="project" value="UniProtKB-ARBA"/>
</dbReference>
<dbReference type="GO" id="GO:0005509">
    <property type="term" value="F:calcium ion binding"/>
    <property type="evidence" value="ECO:0007669"/>
    <property type="project" value="InterPro"/>
</dbReference>
<dbReference type="SMART" id="SM00563">
    <property type="entry name" value="PlsC"/>
    <property type="match status" value="1"/>
</dbReference>
<dbReference type="PANTHER" id="PTHR23063">
    <property type="entry name" value="PHOSPHOLIPID ACYLTRANSFERASE"/>
    <property type="match status" value="1"/>
</dbReference>
<evidence type="ECO:0000256" key="14">
    <source>
        <dbReference type="ARBA" id="ARBA00025707"/>
    </source>
</evidence>
<evidence type="ECO:0000256" key="6">
    <source>
        <dbReference type="ARBA" id="ARBA00022692"/>
    </source>
</evidence>
<dbReference type="HOGENOM" id="CLU_025017_0_0_1"/>
<reference evidence="17" key="3">
    <citation type="submission" date="2025-09" db="UniProtKB">
        <authorList>
            <consortium name="Ensembl"/>
        </authorList>
    </citation>
    <scope>IDENTIFICATION</scope>
</reference>
<evidence type="ECO:0000256" key="1">
    <source>
        <dbReference type="ARBA" id="ARBA00004370"/>
    </source>
</evidence>
<dbReference type="AlphaFoldDB" id="F7B4P3"/>
<comment type="subcellular location">
    <subcellularLocation>
        <location evidence="1">Membrane</location>
    </subcellularLocation>
</comment>
<protein>
    <recommendedName>
        <fullName evidence="16">EF-hand domain-containing protein</fullName>
    </recommendedName>
</protein>
<keyword evidence="6 15" id="KW-0812">Transmembrane</keyword>
<dbReference type="Gene3D" id="1.10.238.10">
    <property type="entry name" value="EF-hand"/>
    <property type="match status" value="1"/>
</dbReference>
<dbReference type="UniPathway" id="UPA00085"/>
<evidence type="ECO:0000259" key="16">
    <source>
        <dbReference type="PROSITE" id="PS50222"/>
    </source>
</evidence>
<proteinExistence type="inferred from homology"/>
<keyword evidence="4" id="KW-0444">Lipid biosynthesis</keyword>
<dbReference type="OMA" id="MELEFMP"/>
<dbReference type="CDD" id="cd07991">
    <property type="entry name" value="LPLAT_LPCAT1-like"/>
    <property type="match status" value="1"/>
</dbReference>
<comment type="pathway">
    <text evidence="14">Phospholipid metabolism.</text>
</comment>
<evidence type="ECO:0000256" key="7">
    <source>
        <dbReference type="ARBA" id="ARBA00022837"/>
    </source>
</evidence>
<evidence type="ECO:0000256" key="10">
    <source>
        <dbReference type="ARBA" id="ARBA00023136"/>
    </source>
</evidence>
<dbReference type="PRINTS" id="PR00450">
    <property type="entry name" value="RECOVERIN"/>
</dbReference>
<feature type="transmembrane region" description="Helical" evidence="15">
    <location>
        <begin position="37"/>
        <end position="60"/>
    </location>
</feature>
<accession>F7B4P3</accession>
<dbReference type="InterPro" id="IPR018247">
    <property type="entry name" value="EF_Hand_1_Ca_BS"/>
</dbReference>
<feature type="transmembrane region" description="Helical" evidence="15">
    <location>
        <begin position="72"/>
        <end position="93"/>
    </location>
</feature>
<dbReference type="PROSITE" id="PS50222">
    <property type="entry name" value="EF_HAND_2"/>
    <property type="match status" value="2"/>
</dbReference>
<comment type="pathway">
    <text evidence="2">Lipid metabolism; phospholipid metabolism.</text>
</comment>
<evidence type="ECO:0000256" key="11">
    <source>
        <dbReference type="ARBA" id="ARBA00023209"/>
    </source>
</evidence>
<evidence type="ECO:0000256" key="8">
    <source>
        <dbReference type="ARBA" id="ARBA00022989"/>
    </source>
</evidence>
<dbReference type="GO" id="GO:0005783">
    <property type="term" value="C:endoplasmic reticulum"/>
    <property type="evidence" value="ECO:0000318"/>
    <property type="project" value="GO_Central"/>
</dbReference>
<evidence type="ECO:0000256" key="4">
    <source>
        <dbReference type="ARBA" id="ARBA00022516"/>
    </source>
</evidence>
<name>F7B4P3_CIOIN</name>
<evidence type="ECO:0000256" key="2">
    <source>
        <dbReference type="ARBA" id="ARBA00005074"/>
    </source>
</evidence>
<dbReference type="InterPro" id="IPR002123">
    <property type="entry name" value="Plipid/glycerol_acylTrfase"/>
</dbReference>
<evidence type="ECO:0000256" key="15">
    <source>
        <dbReference type="SAM" id="Phobius"/>
    </source>
</evidence>
<dbReference type="Pfam" id="PF01553">
    <property type="entry name" value="Acyltransferase"/>
    <property type="match status" value="1"/>
</dbReference>
<keyword evidence="9" id="KW-0443">Lipid metabolism</keyword>
<dbReference type="InParanoid" id="F7B4P3"/>
<feature type="domain" description="EF-hand" evidence="16">
    <location>
        <begin position="360"/>
        <end position="395"/>
    </location>
</feature>
<dbReference type="CDD" id="cd00051">
    <property type="entry name" value="EFh"/>
    <property type="match status" value="2"/>
</dbReference>
<keyword evidence="5" id="KW-0808">Transferase</keyword>
<evidence type="ECO:0000313" key="18">
    <source>
        <dbReference type="Proteomes" id="UP000008144"/>
    </source>
</evidence>
<dbReference type="InterPro" id="IPR011992">
    <property type="entry name" value="EF-hand-dom_pair"/>
</dbReference>
<dbReference type="PANTHER" id="PTHR23063:SF52">
    <property type="entry name" value="LYSOPHOSPHATIDYLCHOLINE ACYLTRANSFERASE"/>
    <property type="match status" value="1"/>
</dbReference>